<feature type="domain" description="Tyr recombinase" evidence="4">
    <location>
        <begin position="218"/>
        <end position="405"/>
    </location>
</feature>
<keyword evidence="3" id="KW-0233">DNA recombination</keyword>
<dbReference type="PROSITE" id="PS51898">
    <property type="entry name" value="TYR_RECOMBINASE"/>
    <property type="match status" value="1"/>
</dbReference>
<organism evidence="5 6">
    <name type="scientific">Adhaeretor mobilis</name>
    <dbReference type="NCBI Taxonomy" id="1930276"/>
    <lineage>
        <taxon>Bacteria</taxon>
        <taxon>Pseudomonadati</taxon>
        <taxon>Planctomycetota</taxon>
        <taxon>Planctomycetia</taxon>
        <taxon>Pirellulales</taxon>
        <taxon>Lacipirellulaceae</taxon>
        <taxon>Adhaeretor</taxon>
    </lineage>
</organism>
<dbReference type="PANTHER" id="PTHR30349:SF41">
    <property type="entry name" value="INTEGRASE_RECOMBINASE PROTEIN MJ0367-RELATED"/>
    <property type="match status" value="1"/>
</dbReference>
<dbReference type="InterPro" id="IPR010998">
    <property type="entry name" value="Integrase_recombinase_N"/>
</dbReference>
<keyword evidence="2" id="KW-0238">DNA-binding</keyword>
<dbReference type="CDD" id="cd00397">
    <property type="entry name" value="DNA_BRE_C"/>
    <property type="match status" value="1"/>
</dbReference>
<dbReference type="OrthoDB" id="212062at2"/>
<dbReference type="SUPFAM" id="SSF56349">
    <property type="entry name" value="DNA breaking-rejoining enzymes"/>
    <property type="match status" value="2"/>
</dbReference>
<comment type="similarity">
    <text evidence="1">Belongs to the 'phage' integrase family.</text>
</comment>
<dbReference type="GO" id="GO:0003677">
    <property type="term" value="F:DNA binding"/>
    <property type="evidence" value="ECO:0007669"/>
    <property type="project" value="UniProtKB-KW"/>
</dbReference>
<name>A0A517MTD8_9BACT</name>
<dbReference type="RefSeq" id="WP_145059096.1">
    <property type="nucleotide sequence ID" value="NZ_CP036263.1"/>
</dbReference>
<dbReference type="PANTHER" id="PTHR30349">
    <property type="entry name" value="PHAGE INTEGRASE-RELATED"/>
    <property type="match status" value="1"/>
</dbReference>
<dbReference type="InterPro" id="IPR002104">
    <property type="entry name" value="Integrase_catalytic"/>
</dbReference>
<dbReference type="GO" id="GO:0006310">
    <property type="term" value="P:DNA recombination"/>
    <property type="evidence" value="ECO:0007669"/>
    <property type="project" value="UniProtKB-KW"/>
</dbReference>
<evidence type="ECO:0000313" key="6">
    <source>
        <dbReference type="Proteomes" id="UP000319852"/>
    </source>
</evidence>
<dbReference type="GO" id="GO:0015074">
    <property type="term" value="P:DNA integration"/>
    <property type="evidence" value="ECO:0007669"/>
    <property type="project" value="InterPro"/>
</dbReference>
<dbReference type="KEGG" id="amob:HG15A2_14240"/>
<dbReference type="InterPro" id="IPR011010">
    <property type="entry name" value="DNA_brk_join_enz"/>
</dbReference>
<evidence type="ECO:0000313" key="5">
    <source>
        <dbReference type="EMBL" id="QDS98151.1"/>
    </source>
</evidence>
<dbReference type="Gene3D" id="1.10.443.10">
    <property type="entry name" value="Intergrase catalytic core"/>
    <property type="match status" value="1"/>
</dbReference>
<evidence type="ECO:0000256" key="3">
    <source>
        <dbReference type="ARBA" id="ARBA00023172"/>
    </source>
</evidence>
<dbReference type="Proteomes" id="UP000319852">
    <property type="component" value="Chromosome"/>
</dbReference>
<evidence type="ECO:0000256" key="1">
    <source>
        <dbReference type="ARBA" id="ARBA00008857"/>
    </source>
</evidence>
<dbReference type="InterPro" id="IPR050090">
    <property type="entry name" value="Tyrosine_recombinase_XerCD"/>
</dbReference>
<dbReference type="Gene3D" id="1.10.150.130">
    <property type="match status" value="1"/>
</dbReference>
<proteinExistence type="inferred from homology"/>
<dbReference type="EMBL" id="CP036263">
    <property type="protein sequence ID" value="QDS98151.1"/>
    <property type="molecule type" value="Genomic_DNA"/>
</dbReference>
<protein>
    <submittedName>
        <fullName evidence="5">Site-specific tyrosine recombinase XerC</fullName>
    </submittedName>
</protein>
<keyword evidence="6" id="KW-1185">Reference proteome</keyword>
<evidence type="ECO:0000259" key="4">
    <source>
        <dbReference type="PROSITE" id="PS51898"/>
    </source>
</evidence>
<reference evidence="5 6" key="1">
    <citation type="submission" date="2019-02" db="EMBL/GenBank/DDBJ databases">
        <title>Deep-cultivation of Planctomycetes and their phenomic and genomic characterization uncovers novel biology.</title>
        <authorList>
            <person name="Wiegand S."/>
            <person name="Jogler M."/>
            <person name="Boedeker C."/>
            <person name="Pinto D."/>
            <person name="Vollmers J."/>
            <person name="Rivas-Marin E."/>
            <person name="Kohn T."/>
            <person name="Peeters S.H."/>
            <person name="Heuer A."/>
            <person name="Rast P."/>
            <person name="Oberbeckmann S."/>
            <person name="Bunk B."/>
            <person name="Jeske O."/>
            <person name="Meyerdierks A."/>
            <person name="Storesund J.E."/>
            <person name="Kallscheuer N."/>
            <person name="Luecker S."/>
            <person name="Lage O.M."/>
            <person name="Pohl T."/>
            <person name="Merkel B.J."/>
            <person name="Hornburger P."/>
            <person name="Mueller R.-W."/>
            <person name="Bruemmer F."/>
            <person name="Labrenz M."/>
            <person name="Spormann A.M."/>
            <person name="Op den Camp H."/>
            <person name="Overmann J."/>
            <person name="Amann R."/>
            <person name="Jetten M.S.M."/>
            <person name="Mascher T."/>
            <person name="Medema M.H."/>
            <person name="Devos D.P."/>
            <person name="Kaster A.-K."/>
            <person name="Ovreas L."/>
            <person name="Rohde M."/>
            <person name="Galperin M.Y."/>
            <person name="Jogler C."/>
        </authorList>
    </citation>
    <scope>NUCLEOTIDE SEQUENCE [LARGE SCALE GENOMIC DNA]</scope>
    <source>
        <strain evidence="5 6">HG15A2</strain>
    </source>
</reference>
<accession>A0A517MTD8</accession>
<dbReference type="InterPro" id="IPR013762">
    <property type="entry name" value="Integrase-like_cat_sf"/>
</dbReference>
<gene>
    <name evidence="5" type="ORF">HG15A2_14240</name>
</gene>
<sequence length="421" mass="48535">MASVHKDLKSPNYSVRFRYDGRNVNRTLGTSDKGKAAGICSRIEETLRLLESGRINVPLGVEPLTFIFSDGKATERTATRKSLGLTEFYKTYKEQLPEGRKEPTTLEGEGIHLKHLKRHLGPHRKVQAISKADLQNYVTKRLKDRHHDKPIQPDTVRKELVTFRMLWNWGVNEGLLMGVSPTKHVVLPLTDEKPPFMTRTEIEVIFSRGGLSKREKMQLWESVYLGTSEINQVLEHIRKSARYPFIYAMMVFVAHTSARRSEMVRSQMDDIDFNSRTIAIREKKKSRTKAMTYRRVDMSPLLFQVMQEWIENHPGGQHTFCQLRGFHKVSQLTARQAHYHLEKTLSKSDWQSISGFHVFRHSFAPNLAAAGVGQRVIDEFMGHQIEEMRRRYRHLFPAQRRAAIESIFGSDSDAVSFTKAG</sequence>
<evidence type="ECO:0000256" key="2">
    <source>
        <dbReference type="ARBA" id="ARBA00023125"/>
    </source>
</evidence>
<dbReference type="Pfam" id="PF00589">
    <property type="entry name" value="Phage_integrase"/>
    <property type="match status" value="1"/>
</dbReference>
<dbReference type="AlphaFoldDB" id="A0A517MTD8"/>